<protein>
    <submittedName>
        <fullName evidence="2">Uncharacterized protein</fullName>
    </submittedName>
</protein>
<proteinExistence type="predicted"/>
<keyword evidence="3" id="KW-1185">Reference proteome</keyword>
<gene>
    <name evidence="2" type="ORF">JTE90_022784</name>
</gene>
<dbReference type="Proteomes" id="UP000827092">
    <property type="component" value="Unassembled WGS sequence"/>
</dbReference>
<evidence type="ECO:0000256" key="1">
    <source>
        <dbReference type="SAM" id="MobiDB-lite"/>
    </source>
</evidence>
<comment type="caution">
    <text evidence="2">The sequence shown here is derived from an EMBL/GenBank/DDBJ whole genome shotgun (WGS) entry which is preliminary data.</text>
</comment>
<evidence type="ECO:0000313" key="3">
    <source>
        <dbReference type="Proteomes" id="UP000827092"/>
    </source>
</evidence>
<name>A0AAV6U9E5_9ARAC</name>
<dbReference type="EMBL" id="JAFNEN010000564">
    <property type="protein sequence ID" value="KAG8180438.1"/>
    <property type="molecule type" value="Genomic_DNA"/>
</dbReference>
<reference evidence="2 3" key="1">
    <citation type="journal article" date="2022" name="Nat. Ecol. Evol.">
        <title>A masculinizing supergene underlies an exaggerated male reproductive morph in a spider.</title>
        <authorList>
            <person name="Hendrickx F."/>
            <person name="De Corte Z."/>
            <person name="Sonet G."/>
            <person name="Van Belleghem S.M."/>
            <person name="Kostlbacher S."/>
            <person name="Vangestel C."/>
        </authorList>
    </citation>
    <scope>NUCLEOTIDE SEQUENCE [LARGE SCALE GENOMIC DNA]</scope>
    <source>
        <strain evidence="2">W744_W776</strain>
    </source>
</reference>
<feature type="region of interest" description="Disordered" evidence="1">
    <location>
        <begin position="1"/>
        <end position="22"/>
    </location>
</feature>
<organism evidence="2 3">
    <name type="scientific">Oedothorax gibbosus</name>
    <dbReference type="NCBI Taxonomy" id="931172"/>
    <lineage>
        <taxon>Eukaryota</taxon>
        <taxon>Metazoa</taxon>
        <taxon>Ecdysozoa</taxon>
        <taxon>Arthropoda</taxon>
        <taxon>Chelicerata</taxon>
        <taxon>Arachnida</taxon>
        <taxon>Araneae</taxon>
        <taxon>Araneomorphae</taxon>
        <taxon>Entelegynae</taxon>
        <taxon>Araneoidea</taxon>
        <taxon>Linyphiidae</taxon>
        <taxon>Erigoninae</taxon>
        <taxon>Oedothorax</taxon>
    </lineage>
</organism>
<dbReference type="AlphaFoldDB" id="A0AAV6U9E5"/>
<sequence length="101" mass="11069">MEYSACNDNDSSITSPTPTSHVQRAYPMGISSPLGNVHYKGINVRSHNKQRWLTTGRRNQKLPCLVSEVRGPKYGPSEPMAPLCLVERGVGPSARSFPGRS</sequence>
<evidence type="ECO:0000313" key="2">
    <source>
        <dbReference type="EMBL" id="KAG8180438.1"/>
    </source>
</evidence>
<accession>A0AAV6U9E5</accession>